<dbReference type="EMBL" id="MFZF01000029">
    <property type="protein sequence ID" value="OGK15535.1"/>
    <property type="molecule type" value="Genomic_DNA"/>
</dbReference>
<evidence type="ECO:0000313" key="1">
    <source>
        <dbReference type="EMBL" id="OGK15535.1"/>
    </source>
</evidence>
<accession>A0A1F7G9W3</accession>
<organism evidence="1 2">
    <name type="scientific">Candidatus Roizmanbacteria bacterium RIFCSPHIGHO2_01_FULL_39_12b</name>
    <dbReference type="NCBI Taxonomy" id="1802030"/>
    <lineage>
        <taxon>Bacteria</taxon>
        <taxon>Candidatus Roizmaniibacteriota</taxon>
    </lineage>
</organism>
<gene>
    <name evidence="1" type="ORF">A2690_01230</name>
</gene>
<proteinExistence type="predicted"/>
<comment type="caution">
    <text evidence="1">The sequence shown here is derived from an EMBL/GenBank/DDBJ whole genome shotgun (WGS) entry which is preliminary data.</text>
</comment>
<evidence type="ECO:0000313" key="2">
    <source>
        <dbReference type="Proteomes" id="UP000178372"/>
    </source>
</evidence>
<name>A0A1F7G9W3_9BACT</name>
<dbReference type="Proteomes" id="UP000178372">
    <property type="component" value="Unassembled WGS sequence"/>
</dbReference>
<reference evidence="1 2" key="1">
    <citation type="journal article" date="2016" name="Nat. Commun.">
        <title>Thousands of microbial genomes shed light on interconnected biogeochemical processes in an aquifer system.</title>
        <authorList>
            <person name="Anantharaman K."/>
            <person name="Brown C.T."/>
            <person name="Hug L.A."/>
            <person name="Sharon I."/>
            <person name="Castelle C.J."/>
            <person name="Probst A.J."/>
            <person name="Thomas B.C."/>
            <person name="Singh A."/>
            <person name="Wilkins M.J."/>
            <person name="Karaoz U."/>
            <person name="Brodie E.L."/>
            <person name="Williams K.H."/>
            <person name="Hubbard S.S."/>
            <person name="Banfield J.F."/>
        </authorList>
    </citation>
    <scope>NUCLEOTIDE SEQUENCE [LARGE SCALE GENOMIC DNA]</scope>
</reference>
<dbReference type="AlphaFoldDB" id="A0A1F7G9W3"/>
<protein>
    <submittedName>
        <fullName evidence="1">Uncharacterized protein</fullName>
    </submittedName>
</protein>
<sequence>MTNDFAIATQSAVHTIVFTTTSAVPTNGDILITIPAIQTSGKTNDGMPDTAATTANNGFDLNSLAAGDVSVSSSGCDNNWNTTETITAATGANDHTIRIDRATNSCAAGSTITVTVGTAGSTNAGKLINPAPINSGHTQGAADTYQINVKTRDGSDVTLDNGELVVAPVEAVLVSATVDEILNLTVAGVSSSTSTCGQTTDVTTTAYSVPWGTIASIATFYEAAQQLTVSTNADDGYSVTVEENDQMNKETDACDSPTSGTADYTDSCIQDTTCGASVCSESTSADWTDASTYFGLGYSLANVDGTDAGFTYNESSRTFSSKQVADQENSETKATIMTNAGPVSSKDIYVCYRISVSALQPAGYYQNVVKYTATATF</sequence>